<dbReference type="PANTHER" id="PTHR12842:SF4">
    <property type="entry name" value="PROTEIN NOXP20"/>
    <property type="match status" value="1"/>
</dbReference>
<organism evidence="4 5">
    <name type="scientific">Aquarana catesbeiana</name>
    <name type="common">American bullfrog</name>
    <name type="synonym">Rana catesbeiana</name>
    <dbReference type="NCBI Taxonomy" id="8400"/>
    <lineage>
        <taxon>Eukaryota</taxon>
        <taxon>Metazoa</taxon>
        <taxon>Chordata</taxon>
        <taxon>Craniata</taxon>
        <taxon>Vertebrata</taxon>
        <taxon>Euteleostomi</taxon>
        <taxon>Amphibia</taxon>
        <taxon>Batrachia</taxon>
        <taxon>Anura</taxon>
        <taxon>Neobatrachia</taxon>
        <taxon>Ranoidea</taxon>
        <taxon>Ranidae</taxon>
        <taxon>Aquarana</taxon>
    </lineage>
</organism>
<proteinExistence type="inferred from homology"/>
<evidence type="ECO:0000313" key="5">
    <source>
        <dbReference type="Proteomes" id="UP000228934"/>
    </source>
</evidence>
<keyword evidence="5" id="KW-1185">Reference proteome</keyword>
<evidence type="ECO:0000256" key="3">
    <source>
        <dbReference type="SAM" id="MobiDB-lite"/>
    </source>
</evidence>
<keyword evidence="2" id="KW-0597">Phosphoprotein</keyword>
<protein>
    <submittedName>
        <fullName evidence="4">Uncharacterized protein</fullName>
    </submittedName>
</protein>
<name>A0A2G9PDG8_AQUCT</name>
<evidence type="ECO:0000313" key="4">
    <source>
        <dbReference type="EMBL" id="PIO01377.1"/>
    </source>
</evidence>
<feature type="compositionally biased region" description="Low complexity" evidence="3">
    <location>
        <begin position="31"/>
        <end position="44"/>
    </location>
</feature>
<dbReference type="OrthoDB" id="5597648at2759"/>
<dbReference type="Pfam" id="PF05334">
    <property type="entry name" value="DUF719"/>
    <property type="match status" value="1"/>
</dbReference>
<feature type="compositionally biased region" description="Basic and acidic residues" evidence="3">
    <location>
        <begin position="1"/>
        <end position="21"/>
    </location>
</feature>
<evidence type="ECO:0000256" key="2">
    <source>
        <dbReference type="ARBA" id="ARBA00022553"/>
    </source>
</evidence>
<dbReference type="PANTHER" id="PTHR12842">
    <property type="entry name" value="FI01459P"/>
    <property type="match status" value="1"/>
</dbReference>
<dbReference type="InterPro" id="IPR007998">
    <property type="entry name" value="DUF719"/>
</dbReference>
<accession>A0A2G9PDG8</accession>
<dbReference type="AlphaFoldDB" id="A0A2G9PDG8"/>
<gene>
    <name evidence="4" type="ORF">AB205_0075340</name>
</gene>
<sequence>MSSEESKMEEENTETVLEKITDLVLSEDSKSTSQESTQRSQESTLLAESAPDSQEKAHQDGQTQESPEELCESVSLEPASEATANLEEHDHPDEEGAAKGSSWSTWGTWGKSLLSSASATVGKEILSIITVPGSFSMCFREV</sequence>
<feature type="region of interest" description="Disordered" evidence="3">
    <location>
        <begin position="1"/>
        <end position="105"/>
    </location>
</feature>
<dbReference type="Proteomes" id="UP000228934">
    <property type="component" value="Unassembled WGS sequence"/>
</dbReference>
<comment type="similarity">
    <text evidence="1">Belongs to the FAM114 family.</text>
</comment>
<reference evidence="5" key="1">
    <citation type="journal article" date="2017" name="Nat. Commun.">
        <title>The North American bullfrog draft genome provides insight into hormonal regulation of long noncoding RNA.</title>
        <authorList>
            <person name="Hammond S.A."/>
            <person name="Warren R.L."/>
            <person name="Vandervalk B.P."/>
            <person name="Kucuk E."/>
            <person name="Khan H."/>
            <person name="Gibb E.A."/>
            <person name="Pandoh P."/>
            <person name="Kirk H."/>
            <person name="Zhao Y."/>
            <person name="Jones M."/>
            <person name="Mungall A.J."/>
            <person name="Coope R."/>
            <person name="Pleasance S."/>
            <person name="Moore R.A."/>
            <person name="Holt R.A."/>
            <person name="Round J.M."/>
            <person name="Ohora S."/>
            <person name="Walle B.V."/>
            <person name="Veldhoen N."/>
            <person name="Helbing C.C."/>
            <person name="Birol I."/>
        </authorList>
    </citation>
    <scope>NUCLEOTIDE SEQUENCE [LARGE SCALE GENOMIC DNA]</scope>
</reference>
<dbReference type="EMBL" id="KV922551">
    <property type="protein sequence ID" value="PIO01377.1"/>
    <property type="molecule type" value="Genomic_DNA"/>
</dbReference>
<evidence type="ECO:0000256" key="1">
    <source>
        <dbReference type="ARBA" id="ARBA00006903"/>
    </source>
</evidence>
<feature type="compositionally biased region" description="Basic and acidic residues" evidence="3">
    <location>
        <begin position="86"/>
        <end position="97"/>
    </location>
</feature>